<proteinExistence type="predicted"/>
<evidence type="ECO:0000313" key="4">
    <source>
        <dbReference type="Proteomes" id="UP001151478"/>
    </source>
</evidence>
<protein>
    <submittedName>
        <fullName evidence="3">T9SS type A sorting domain-containing protein</fullName>
    </submittedName>
</protein>
<keyword evidence="1" id="KW-0732">Signal</keyword>
<dbReference type="Pfam" id="PF00932">
    <property type="entry name" value="LTD"/>
    <property type="match status" value="1"/>
</dbReference>
<dbReference type="EMBL" id="JAOSLC020000003">
    <property type="protein sequence ID" value="MDD7915110.1"/>
    <property type="molecule type" value="Genomic_DNA"/>
</dbReference>
<dbReference type="InterPro" id="IPR001322">
    <property type="entry name" value="Lamin_tail_dom"/>
</dbReference>
<sequence>MDTDGSPCTMATQTLTFDDIDISSKTNLTLALLLAEDQPSDGKFDWDGGDLFYIEVDYDNSGTFTKVLQFATSATSGFNVSAPLQDTDLDGIGDGDALSDVFTEFTVGLSTGNLVDVRLVFVGLGAGDEDIAVDNIRVVDGFVSTPNLVITSPSNNQEFESTVTSIPINFSVTNFTLSGEVGDTETTDGAGDGYIVGSLMKDGVADGTQNIFSNSSLIESINPGVTYVVTAELVDNSGASLSPKVEATVTFSVKLPCDLVLDEMTTTCDALTNGTDTYTGSITYTGGAGAVYTITAPSGVTVGGDDPSTSASGTITFSGISEGSTADITIVGDASSSCNLSRTFNSPTCVPAPTCPAVGAIIVTEVMQNPKSVNDDSGEYFEVYNTTAAAIDMQGWMIKSLTTSSKDHVIASSLIVPANGYAVLGINSDSGANGGVAVDYQYGSNFFLGNSSDSIALDCGSTIVDSISWDNGATFPDPNGKSMELATNKYSTTDNDSGENWAEATEEITSGGDLGTPGAANSFVLSIAKNSIEGFATYPNPVTNNRFTITSSNSDKKEVVIFNVIGKKVLSSSFNGVKSTIDVSAVSAGIYILKVTENGKTATKKLVIR</sequence>
<keyword evidence="4" id="KW-1185">Reference proteome</keyword>
<dbReference type="InterPro" id="IPR036415">
    <property type="entry name" value="Lamin_tail_dom_sf"/>
</dbReference>
<organism evidence="3 4">
    <name type="scientific">Polaribacter ponticola</name>
    <dbReference type="NCBI Taxonomy" id="2978475"/>
    <lineage>
        <taxon>Bacteria</taxon>
        <taxon>Pseudomonadati</taxon>
        <taxon>Bacteroidota</taxon>
        <taxon>Flavobacteriia</taxon>
        <taxon>Flavobacteriales</taxon>
        <taxon>Flavobacteriaceae</taxon>
    </lineage>
</organism>
<comment type="caution">
    <text evidence="3">The sequence shown here is derived from an EMBL/GenBank/DDBJ whole genome shotgun (WGS) entry which is preliminary data.</text>
</comment>
<gene>
    <name evidence="3" type="ORF">N5A56_012115</name>
</gene>
<dbReference type="InterPro" id="IPR026444">
    <property type="entry name" value="Secre_tail"/>
</dbReference>
<dbReference type="Pfam" id="PF18962">
    <property type="entry name" value="Por_Secre_tail"/>
    <property type="match status" value="1"/>
</dbReference>
<evidence type="ECO:0000313" key="3">
    <source>
        <dbReference type="EMBL" id="MDD7915110.1"/>
    </source>
</evidence>
<name>A0ABT5SAJ6_9FLAO</name>
<accession>A0ABT5SAJ6</accession>
<dbReference type="Proteomes" id="UP001151478">
    <property type="component" value="Unassembled WGS sequence"/>
</dbReference>
<feature type="domain" description="LTD" evidence="2">
    <location>
        <begin position="345"/>
        <end position="494"/>
    </location>
</feature>
<dbReference type="PROSITE" id="PS51841">
    <property type="entry name" value="LTD"/>
    <property type="match status" value="1"/>
</dbReference>
<dbReference type="RefSeq" id="WP_265725685.1">
    <property type="nucleotide sequence ID" value="NZ_JAOSLC020000003.1"/>
</dbReference>
<evidence type="ECO:0000256" key="1">
    <source>
        <dbReference type="ARBA" id="ARBA00022729"/>
    </source>
</evidence>
<dbReference type="SUPFAM" id="SSF74853">
    <property type="entry name" value="Lamin A/C globular tail domain"/>
    <property type="match status" value="1"/>
</dbReference>
<dbReference type="NCBIfam" id="TIGR04183">
    <property type="entry name" value="Por_Secre_tail"/>
    <property type="match status" value="1"/>
</dbReference>
<reference evidence="3" key="1">
    <citation type="submission" date="2023-02" db="EMBL/GenBank/DDBJ databases">
        <title>Polaribacter ponticola sp. nov., isolated from seawater.</title>
        <authorList>
            <person name="Baek J.H."/>
            <person name="Kim J.M."/>
            <person name="Choi D.G."/>
            <person name="Jeon C.O."/>
        </authorList>
    </citation>
    <scope>NUCLEOTIDE SEQUENCE</scope>
    <source>
        <strain evidence="3">MSW5</strain>
    </source>
</reference>
<evidence type="ECO:0000259" key="2">
    <source>
        <dbReference type="PROSITE" id="PS51841"/>
    </source>
</evidence>